<name>A0A2P2KVR6_RHIMU</name>
<organism evidence="1">
    <name type="scientific">Rhizophora mucronata</name>
    <name type="common">Asiatic mangrove</name>
    <dbReference type="NCBI Taxonomy" id="61149"/>
    <lineage>
        <taxon>Eukaryota</taxon>
        <taxon>Viridiplantae</taxon>
        <taxon>Streptophyta</taxon>
        <taxon>Embryophyta</taxon>
        <taxon>Tracheophyta</taxon>
        <taxon>Spermatophyta</taxon>
        <taxon>Magnoliopsida</taxon>
        <taxon>eudicotyledons</taxon>
        <taxon>Gunneridae</taxon>
        <taxon>Pentapetalae</taxon>
        <taxon>rosids</taxon>
        <taxon>fabids</taxon>
        <taxon>Malpighiales</taxon>
        <taxon>Rhizophoraceae</taxon>
        <taxon>Rhizophora</taxon>
    </lineage>
</organism>
<sequence length="67" mass="7350">MGSHGTDTISAVDGAGGSETMIEIKIKTLDSQTYTLRVDKQVIRWAPSCYVVANMILVHIVSHLYDI</sequence>
<reference evidence="1" key="1">
    <citation type="submission" date="2018-02" db="EMBL/GenBank/DDBJ databases">
        <title>Rhizophora mucronata_Transcriptome.</title>
        <authorList>
            <person name="Meera S.P."/>
            <person name="Sreeshan A."/>
            <person name="Augustine A."/>
        </authorList>
    </citation>
    <scope>NUCLEOTIDE SEQUENCE</scope>
    <source>
        <tissue evidence="1">Leaf</tissue>
    </source>
</reference>
<accession>A0A2P2KVR6</accession>
<proteinExistence type="predicted"/>
<protein>
    <submittedName>
        <fullName evidence="1">Large proline-rich protein bag6-like isoform X3</fullName>
    </submittedName>
</protein>
<dbReference type="AlphaFoldDB" id="A0A2P2KVR6"/>
<dbReference type="EMBL" id="GGEC01029328">
    <property type="protein sequence ID" value="MBX09812.1"/>
    <property type="molecule type" value="Transcribed_RNA"/>
</dbReference>
<evidence type="ECO:0000313" key="1">
    <source>
        <dbReference type="EMBL" id="MBX09812.1"/>
    </source>
</evidence>